<dbReference type="Pfam" id="PF00620">
    <property type="entry name" value="RhoGAP"/>
    <property type="match status" value="1"/>
</dbReference>
<dbReference type="Gene3D" id="1.10.555.10">
    <property type="entry name" value="Rho GTPase activation protein"/>
    <property type="match status" value="1"/>
</dbReference>
<proteinExistence type="predicted"/>
<dbReference type="PANTHER" id="PTHR15670">
    <property type="entry name" value="RHO GTPASE ACTIVATING PROTEIN 11A"/>
    <property type="match status" value="1"/>
</dbReference>
<accession>A0A6P7ZM95</accession>
<feature type="region of interest" description="Disordered" evidence="1">
    <location>
        <begin position="515"/>
        <end position="538"/>
    </location>
</feature>
<dbReference type="InParanoid" id="A0A6P7ZM95"/>
<dbReference type="SUPFAM" id="SSF48350">
    <property type="entry name" value="GTPase activation domain, GAP"/>
    <property type="match status" value="1"/>
</dbReference>
<evidence type="ECO:0000313" key="4">
    <source>
        <dbReference type="RefSeq" id="XP_030075719.1"/>
    </source>
</evidence>
<dbReference type="OrthoDB" id="410651at2759"/>
<evidence type="ECO:0000313" key="3">
    <source>
        <dbReference type="Proteomes" id="UP000515156"/>
    </source>
</evidence>
<dbReference type="InterPro" id="IPR042869">
    <property type="entry name" value="ARHGAP11A/B"/>
</dbReference>
<dbReference type="SMART" id="SM00324">
    <property type="entry name" value="RhoGAP"/>
    <property type="match status" value="1"/>
</dbReference>
<keyword evidence="3" id="KW-1185">Reference proteome</keyword>
<dbReference type="GO" id="GO:0005096">
    <property type="term" value="F:GTPase activator activity"/>
    <property type="evidence" value="ECO:0007669"/>
    <property type="project" value="TreeGrafter"/>
</dbReference>
<evidence type="ECO:0000259" key="2">
    <source>
        <dbReference type="PROSITE" id="PS50238"/>
    </source>
</evidence>
<evidence type="ECO:0000256" key="1">
    <source>
        <dbReference type="SAM" id="MobiDB-lite"/>
    </source>
</evidence>
<organism evidence="3 4">
    <name type="scientific">Microcaecilia unicolor</name>
    <dbReference type="NCBI Taxonomy" id="1415580"/>
    <lineage>
        <taxon>Eukaryota</taxon>
        <taxon>Metazoa</taxon>
        <taxon>Chordata</taxon>
        <taxon>Craniata</taxon>
        <taxon>Vertebrata</taxon>
        <taxon>Euteleostomi</taxon>
        <taxon>Amphibia</taxon>
        <taxon>Gymnophiona</taxon>
        <taxon>Siphonopidae</taxon>
        <taxon>Microcaecilia</taxon>
    </lineage>
</organism>
<dbReference type="KEGG" id="muo:115480889"/>
<feature type="compositionally biased region" description="Polar residues" evidence="1">
    <location>
        <begin position="247"/>
        <end position="263"/>
    </location>
</feature>
<sequence length="939" mass="102402">MKFSDDRRISQAIIQYLKATGIKIRRWKACCGEQQEKLLRPGSGLFGIPLHLLPLSEREGPVPQFLIDACHFLSPHLHTEGLFRKSGSMTRIKALKARLESGESCLNSALPCDVAALLKQFFRDLPDPLIPAELQEPLYRIQELVSERERGSVTALVTCLLPRVSACTLRYLCTFLQRIATRCDENKMDSGNLALVLAPNLFTSSEHSERLTVGTERQLQLQVAVLETLITNALEIGHVPEFITEKLSSTQDTETTCSTSASQENREPVESDGSYQRRRRRSMGDIVNGALSRWKTGHTASGAAQKEQKPAAEVDSGPVHRTSFKTKRKASEDSCEGSELKKRKATKDFMSDNDALGASPADTASASLPNVFLETEVGPGCFQSSAALGSSGTPGSSTSIKRQRSKRECKRIQRVSSGHSGCFPQSVMDRTDKVRKSLRLFQRTRSEKEESGESSTLETSGGWTLMKKMVADALESPLFSGKDTQLIQSSVKTTNDQGHGYSNKVSTEEILSEAFSVSSPRSPRHGASVPAVETKNGTSSVLCGTPAIELQTLDTSPGQNPDVQGLCDRGLEKGDISVPVTQDLVGGSAGPCADSMLERDPESPKKQHRVLRRSLSLPENLLESMNKMQLETGHKEEHGNVAEGVPEVDVYLNGQQLCAGADTVPCVNSALQLGLPLVLVTLADEGGVETLMSNCLESSTTATSELSEESAQARINTSSKLQEPLGFCVSVADCIRKLKPSKSVTPKRSIHRIAMNFQRALGTALEGAPERNPSSLQRRGARKFGRSLSHESGLAMGTNTDASVEDSPAVTPPSLREQDVDCLKVMSTLSPQQFPKSPLKSLKTYSRQIFISRKHITLSFAGLRGKKEMGSEITTSTFAAPRPAELPPEILSKRSDDQEAAEMVLQEPVPQQHCEKRASTLQTSRHLQEEQKCKEIQCC</sequence>
<dbReference type="RefSeq" id="XP_030075719.1">
    <property type="nucleotide sequence ID" value="XM_030219859.1"/>
</dbReference>
<feature type="compositionally biased region" description="Basic residues" evidence="1">
    <location>
        <begin position="401"/>
        <end position="413"/>
    </location>
</feature>
<name>A0A6P7ZM95_9AMPH</name>
<protein>
    <submittedName>
        <fullName evidence="4">Uncharacterized protein LOC115480889 isoform X1</fullName>
    </submittedName>
</protein>
<dbReference type="PANTHER" id="PTHR15670:SF5">
    <property type="entry name" value="RHO GTPASE-ACTIVATING PROTEIN 11A ISOFORM X1"/>
    <property type="match status" value="1"/>
</dbReference>
<feature type="domain" description="Rho-GAP" evidence="2">
    <location>
        <begin position="53"/>
        <end position="237"/>
    </location>
</feature>
<feature type="region of interest" description="Disordered" evidence="1">
    <location>
        <begin position="384"/>
        <end position="426"/>
    </location>
</feature>
<dbReference type="InterPro" id="IPR000198">
    <property type="entry name" value="RhoGAP_dom"/>
</dbReference>
<dbReference type="AlphaFoldDB" id="A0A6P7ZM95"/>
<dbReference type="Proteomes" id="UP000515156">
    <property type="component" value="Chromosome 11"/>
</dbReference>
<reference evidence="4" key="2">
    <citation type="submission" date="2025-08" db="UniProtKB">
        <authorList>
            <consortium name="RefSeq"/>
        </authorList>
    </citation>
    <scope>IDENTIFICATION</scope>
</reference>
<feature type="compositionally biased region" description="Low complexity" evidence="1">
    <location>
        <begin position="384"/>
        <end position="399"/>
    </location>
</feature>
<feature type="region of interest" description="Disordered" evidence="1">
    <location>
        <begin position="247"/>
        <end position="361"/>
    </location>
</feature>
<dbReference type="PROSITE" id="PS50238">
    <property type="entry name" value="RHOGAP"/>
    <property type="match status" value="1"/>
</dbReference>
<dbReference type="GO" id="GO:0007165">
    <property type="term" value="P:signal transduction"/>
    <property type="evidence" value="ECO:0007669"/>
    <property type="project" value="InterPro"/>
</dbReference>
<dbReference type="GeneID" id="115480889"/>
<reference evidence="3" key="1">
    <citation type="submission" date="2024-06" db="UniProtKB">
        <authorList>
            <consortium name="RefSeq"/>
        </authorList>
    </citation>
    <scope>NUCLEOTIDE SEQUENCE [LARGE SCALE GENOMIC DNA]</scope>
</reference>
<feature type="region of interest" description="Disordered" evidence="1">
    <location>
        <begin position="765"/>
        <end position="814"/>
    </location>
</feature>
<gene>
    <name evidence="4" type="primary">LOC115480889</name>
</gene>
<dbReference type="InterPro" id="IPR008936">
    <property type="entry name" value="Rho_GTPase_activation_prot"/>
</dbReference>